<evidence type="ECO:0000256" key="1">
    <source>
        <dbReference type="SAM" id="MobiDB-lite"/>
    </source>
</evidence>
<gene>
    <name evidence="3" type="primary">ligD</name>
    <name evidence="3" type="ORF">MRBLWS13_003378</name>
</gene>
<proteinExistence type="predicted"/>
<dbReference type="RefSeq" id="WP_349426492.1">
    <property type="nucleotide sequence ID" value="NZ_CP151632.1"/>
</dbReference>
<evidence type="ECO:0000259" key="2">
    <source>
        <dbReference type="Pfam" id="PF21686"/>
    </source>
</evidence>
<accession>A0AAU6SFJ7</accession>
<feature type="domain" description="DNA ligase D polymerase" evidence="2">
    <location>
        <begin position="34"/>
        <end position="286"/>
    </location>
</feature>
<sequence>MTPAKSEAEILDIEGHEVRISSPAKIVFPAQGITKLDIVRYYLAVADGALRGAGGRPMVLKRFPKGIDAEPFFQKRVPENHPGFIDTATLQYARGTSAEEAVIRDAAGLAWVINLGCLDLNPHPVRAEDLDHPDELRIDLDPMPGVDWSQIVDVAFVAREVLDDVGLIGWPKTSGSRGMHILVRIAPQWDYKQVRTAAETLAREVENRVPGLATARWWKEERGESVFVDFNQNAKDRTVASAYSIRPLPDARVSTPLDWDEVRERRPDEFTVLTVPQRFADLDDPHAGIDDAVGTLDGLLRLADELGPGEKPPRAGDGSGRRQSTMPLIEIARTKAKSESIAALDEWTARYPAVAAQLHPADVLIDGMRGSSSLWYRVRVNLQHVPEAERPPQEDLIADYDPWEGKVWPASP</sequence>
<dbReference type="CDD" id="cd04865">
    <property type="entry name" value="LigD_Pol_like_2"/>
    <property type="match status" value="1"/>
</dbReference>
<dbReference type="GO" id="GO:0003910">
    <property type="term" value="F:DNA ligase (ATP) activity"/>
    <property type="evidence" value="ECO:0007669"/>
    <property type="project" value="UniProtKB-EC"/>
</dbReference>
<organism evidence="3">
    <name type="scientific">Microbacterium sp. LWS13-1.2</name>
    <dbReference type="NCBI Taxonomy" id="3135264"/>
    <lineage>
        <taxon>Bacteria</taxon>
        <taxon>Bacillati</taxon>
        <taxon>Actinomycetota</taxon>
        <taxon>Actinomycetes</taxon>
        <taxon>Micrococcales</taxon>
        <taxon>Microbacteriaceae</taxon>
        <taxon>Microbacterium</taxon>
    </lineage>
</organism>
<keyword evidence="3" id="KW-0436">Ligase</keyword>
<protein>
    <submittedName>
        <fullName evidence="3">Non-homologous end-joining DNA ligase</fullName>
        <ecNumber evidence="3">6.5.1.1</ecNumber>
    </submittedName>
</protein>
<dbReference type="EMBL" id="CP151632">
    <property type="protein sequence ID" value="WZO35673.1"/>
    <property type="molecule type" value="Genomic_DNA"/>
</dbReference>
<dbReference type="PANTHER" id="PTHR42705:SF3">
    <property type="entry name" value="ATP-DEPENDENT DNA LIGASE"/>
    <property type="match status" value="1"/>
</dbReference>
<reference evidence="3" key="1">
    <citation type="submission" date="2024-04" db="EMBL/GenBank/DDBJ databases">
        <authorList>
            <person name="Roder T."/>
            <person name="Oberhansli S."/>
            <person name="Kreuzer M."/>
        </authorList>
    </citation>
    <scope>NUCLEOTIDE SEQUENCE</scope>
    <source>
        <strain evidence="3">LWS13-1.2</strain>
    </source>
</reference>
<dbReference type="EC" id="6.5.1.1" evidence="3"/>
<dbReference type="InterPro" id="IPR052171">
    <property type="entry name" value="NHEJ_LigD"/>
</dbReference>
<dbReference type="AlphaFoldDB" id="A0AAU6SFJ7"/>
<evidence type="ECO:0000313" key="3">
    <source>
        <dbReference type="EMBL" id="WZO35673.1"/>
    </source>
</evidence>
<feature type="region of interest" description="Disordered" evidence="1">
    <location>
        <begin position="304"/>
        <end position="323"/>
    </location>
</feature>
<dbReference type="Gene3D" id="3.90.920.10">
    <property type="entry name" value="DNA primase, PRIM domain"/>
    <property type="match status" value="1"/>
</dbReference>
<dbReference type="NCBIfam" id="TIGR02778">
    <property type="entry name" value="ligD_pol"/>
    <property type="match status" value="1"/>
</dbReference>
<dbReference type="InterPro" id="IPR014145">
    <property type="entry name" value="LigD_pol_dom"/>
</dbReference>
<dbReference type="Pfam" id="PF21686">
    <property type="entry name" value="LigD_Prim-Pol"/>
    <property type="match status" value="1"/>
</dbReference>
<dbReference type="PANTHER" id="PTHR42705">
    <property type="entry name" value="BIFUNCTIONAL NON-HOMOLOGOUS END JOINING PROTEIN LIGD"/>
    <property type="match status" value="1"/>
</dbReference>
<name>A0AAU6SFJ7_9MICO</name>